<dbReference type="EMBL" id="BJLY01000001">
    <property type="protein sequence ID" value="GEB02445.1"/>
    <property type="molecule type" value="Genomic_DNA"/>
</dbReference>
<dbReference type="AlphaFoldDB" id="A0A4Y3M194"/>
<dbReference type="RefSeq" id="WP_083541155.1">
    <property type="nucleotide sequence ID" value="NZ_BAQZ01000032.1"/>
</dbReference>
<proteinExistence type="predicted"/>
<dbReference type="CDD" id="cd00761">
    <property type="entry name" value="Glyco_tranf_GTA_type"/>
    <property type="match status" value="1"/>
</dbReference>
<keyword evidence="2" id="KW-1185">Reference proteome</keyword>
<protein>
    <submittedName>
        <fullName evidence="1">Uncharacterized protein</fullName>
    </submittedName>
</protein>
<organism evidence="1 2">
    <name type="scientific">Gluconobacter roseus NBRC 3990</name>
    <dbReference type="NCBI Taxonomy" id="1307950"/>
    <lineage>
        <taxon>Bacteria</taxon>
        <taxon>Pseudomonadati</taxon>
        <taxon>Pseudomonadota</taxon>
        <taxon>Alphaproteobacteria</taxon>
        <taxon>Acetobacterales</taxon>
        <taxon>Acetobacteraceae</taxon>
        <taxon>Gluconobacter</taxon>
    </lineage>
</organism>
<sequence length="478" mass="55843">MAKIAIALYVRNEVSDISGWIAYHIAVGINSIFIFDDQSNDGTYEIIKAASKKFDIRYFRTNRDNITDHDVRHRECLKYACELAKGNFDWIGFLDADEYFYYDDESINSFFSRFDGCQGIAINWCIYGSSGLVVKPRMPTVDAFRYRSTENFSENVLVKSFIKPENFGQEYHGPHRFFGVDNDKYVCPNGKVVNWDGSCNRNVSWEHARIMHYVCRSMEHYVERIKRRLGVDLSDSMAYWELFNVNDVFDFCCERFLSKTYRNVAVIQESLLKEFISEKGNSAKHLNKLSFSLRTLDGKRIFFNKISKRMVYASDDYEGISDLVEVKSFIFEEYPNFLHFSFSNHSDKINLFPMTLEGDRRQSAVITYKIEFDEDPNTVSIRDPSSNTYIASIDFNNQKEGILKTGKRFKDNESNFLYFSDYRIGNNKNINYLSYEDLFLNLGIDDNVHDIICLSNMLYDDDKKKLIDNFPGIFNSTI</sequence>
<dbReference type="SUPFAM" id="SSF53448">
    <property type="entry name" value="Nucleotide-diphospho-sugar transferases"/>
    <property type="match status" value="1"/>
</dbReference>
<evidence type="ECO:0000313" key="1">
    <source>
        <dbReference type="EMBL" id="GEB02445.1"/>
    </source>
</evidence>
<dbReference type="Gene3D" id="3.90.550.10">
    <property type="entry name" value="Spore Coat Polysaccharide Biosynthesis Protein SpsA, Chain A"/>
    <property type="match status" value="1"/>
</dbReference>
<comment type="caution">
    <text evidence="1">The sequence shown here is derived from an EMBL/GenBank/DDBJ whole genome shotgun (WGS) entry which is preliminary data.</text>
</comment>
<accession>A0A4Y3M194</accession>
<dbReference type="InterPro" id="IPR029044">
    <property type="entry name" value="Nucleotide-diphossugar_trans"/>
</dbReference>
<name>A0A4Y3M194_9PROT</name>
<gene>
    <name evidence="1" type="ORF">GRO01_00210</name>
</gene>
<dbReference type="Proteomes" id="UP000320772">
    <property type="component" value="Unassembled WGS sequence"/>
</dbReference>
<reference evidence="1 2" key="1">
    <citation type="submission" date="2019-06" db="EMBL/GenBank/DDBJ databases">
        <title>Whole genome shotgun sequence of Gluconobacter roseus NBRC 3990.</title>
        <authorList>
            <person name="Hosoyama A."/>
            <person name="Uohara A."/>
            <person name="Ohji S."/>
            <person name="Ichikawa N."/>
        </authorList>
    </citation>
    <scope>NUCLEOTIDE SEQUENCE [LARGE SCALE GENOMIC DNA]</scope>
    <source>
        <strain evidence="1 2">NBRC 3990</strain>
    </source>
</reference>
<dbReference type="Pfam" id="PF13704">
    <property type="entry name" value="Glyco_tranf_2_4"/>
    <property type="match status" value="1"/>
</dbReference>
<evidence type="ECO:0000313" key="2">
    <source>
        <dbReference type="Proteomes" id="UP000320772"/>
    </source>
</evidence>